<protein>
    <submittedName>
        <fullName evidence="7">RDD family protein</fullName>
    </submittedName>
</protein>
<dbReference type="EMBL" id="FUXI01000043">
    <property type="protein sequence ID" value="SKA12839.1"/>
    <property type="molecule type" value="Genomic_DNA"/>
</dbReference>
<dbReference type="AlphaFoldDB" id="A0A1T4RA88"/>
<keyword evidence="8" id="KW-1185">Reference proteome</keyword>
<dbReference type="InterPro" id="IPR010432">
    <property type="entry name" value="RDD"/>
</dbReference>
<evidence type="ECO:0000259" key="6">
    <source>
        <dbReference type="Pfam" id="PF06271"/>
    </source>
</evidence>
<dbReference type="GO" id="GO:0016020">
    <property type="term" value="C:membrane"/>
    <property type="evidence" value="ECO:0007669"/>
    <property type="project" value="UniProtKB-SubCell"/>
</dbReference>
<proteinExistence type="predicted"/>
<evidence type="ECO:0000256" key="5">
    <source>
        <dbReference type="SAM" id="Phobius"/>
    </source>
</evidence>
<evidence type="ECO:0000256" key="3">
    <source>
        <dbReference type="ARBA" id="ARBA00022989"/>
    </source>
</evidence>
<keyword evidence="4 5" id="KW-0472">Membrane</keyword>
<feature type="transmembrane region" description="Helical" evidence="5">
    <location>
        <begin position="12"/>
        <end position="32"/>
    </location>
</feature>
<dbReference type="OrthoDB" id="2242373at2"/>
<evidence type="ECO:0000313" key="7">
    <source>
        <dbReference type="EMBL" id="SKA12839.1"/>
    </source>
</evidence>
<reference evidence="7 8" key="1">
    <citation type="submission" date="2017-02" db="EMBL/GenBank/DDBJ databases">
        <authorList>
            <person name="Peterson S.W."/>
        </authorList>
    </citation>
    <scope>NUCLEOTIDE SEQUENCE [LARGE SCALE GENOMIC DNA]</scope>
    <source>
        <strain evidence="7 8">ATCC BAA-1030</strain>
    </source>
</reference>
<keyword evidence="3 5" id="KW-1133">Transmembrane helix</keyword>
<comment type="subcellular location">
    <subcellularLocation>
        <location evidence="1">Membrane</location>
        <topology evidence="1">Multi-pass membrane protein</topology>
    </subcellularLocation>
</comment>
<dbReference type="Proteomes" id="UP000190328">
    <property type="component" value="Unassembled WGS sequence"/>
</dbReference>
<organism evidence="7 8">
    <name type="scientific">Pilibacter termitis</name>
    <dbReference type="NCBI Taxonomy" id="263852"/>
    <lineage>
        <taxon>Bacteria</taxon>
        <taxon>Bacillati</taxon>
        <taxon>Bacillota</taxon>
        <taxon>Bacilli</taxon>
        <taxon>Lactobacillales</taxon>
        <taxon>Enterococcaceae</taxon>
        <taxon>Pilibacter</taxon>
    </lineage>
</organism>
<dbReference type="RefSeq" id="WP_078808388.1">
    <property type="nucleotide sequence ID" value="NZ_FUXI01000043.1"/>
</dbReference>
<accession>A0A1T4RA88</accession>
<evidence type="ECO:0000256" key="4">
    <source>
        <dbReference type="ARBA" id="ARBA00023136"/>
    </source>
</evidence>
<evidence type="ECO:0000256" key="2">
    <source>
        <dbReference type="ARBA" id="ARBA00022692"/>
    </source>
</evidence>
<dbReference type="Pfam" id="PF06271">
    <property type="entry name" value="RDD"/>
    <property type="match status" value="1"/>
</dbReference>
<evidence type="ECO:0000313" key="8">
    <source>
        <dbReference type="Proteomes" id="UP000190328"/>
    </source>
</evidence>
<feature type="transmembrane region" description="Helical" evidence="5">
    <location>
        <begin position="87"/>
        <end position="109"/>
    </location>
</feature>
<gene>
    <name evidence="7" type="ORF">SAMN02745116_02504</name>
</gene>
<sequence length="129" mass="14558">MKRILFIQRSLSTVIDLIIVYVPSLLLANIFMPDLANLVSAMLFILYNIVAVTHFSGQTMGKHFAKLEVVEVNHSIMAVSIREGAKLLYFLPFMVGCVFLMISIGNFIFKGKFLHDWIGKSDVVFLKTS</sequence>
<evidence type="ECO:0000256" key="1">
    <source>
        <dbReference type="ARBA" id="ARBA00004141"/>
    </source>
</evidence>
<name>A0A1T4RA88_9ENTE</name>
<keyword evidence="2 5" id="KW-0812">Transmembrane</keyword>
<feature type="domain" description="RDD" evidence="6">
    <location>
        <begin position="7"/>
        <end position="119"/>
    </location>
</feature>
<feature type="transmembrane region" description="Helical" evidence="5">
    <location>
        <begin position="38"/>
        <end position="57"/>
    </location>
</feature>
<dbReference type="STRING" id="263852.SAMN02745116_02504"/>